<dbReference type="Proteomes" id="UP000052013">
    <property type="component" value="Unassembled WGS sequence"/>
</dbReference>
<organism evidence="4 5">
    <name type="scientific">Lentilactobacillus diolivorans DSM 14421</name>
    <dbReference type="NCBI Taxonomy" id="1423739"/>
    <lineage>
        <taxon>Bacteria</taxon>
        <taxon>Bacillati</taxon>
        <taxon>Bacillota</taxon>
        <taxon>Bacilli</taxon>
        <taxon>Lactobacillales</taxon>
        <taxon>Lactobacillaceae</taxon>
        <taxon>Lentilactobacillus</taxon>
    </lineage>
</organism>
<reference evidence="4 5" key="1">
    <citation type="journal article" date="2015" name="Genome Announc.">
        <title>Expanding the biotechnology potential of lactobacilli through comparative genomics of 213 strains and associated genera.</title>
        <authorList>
            <person name="Sun Z."/>
            <person name="Harris H.M."/>
            <person name="McCann A."/>
            <person name="Guo C."/>
            <person name="Argimon S."/>
            <person name="Zhang W."/>
            <person name="Yang X."/>
            <person name="Jeffery I.B."/>
            <person name="Cooney J.C."/>
            <person name="Kagawa T.F."/>
            <person name="Liu W."/>
            <person name="Song Y."/>
            <person name="Salvetti E."/>
            <person name="Wrobel A."/>
            <person name="Rasinkangas P."/>
            <person name="Parkhill J."/>
            <person name="Rea M.C."/>
            <person name="O'Sullivan O."/>
            <person name="Ritari J."/>
            <person name="Douillard F.P."/>
            <person name="Paul Ross R."/>
            <person name="Yang R."/>
            <person name="Briner A.E."/>
            <person name="Felis G.E."/>
            <person name="de Vos W.M."/>
            <person name="Barrangou R."/>
            <person name="Klaenhammer T.R."/>
            <person name="Caufield P.W."/>
            <person name="Cui Y."/>
            <person name="Zhang H."/>
            <person name="O'Toole P.W."/>
        </authorList>
    </citation>
    <scope>NUCLEOTIDE SEQUENCE [LARGE SCALE GENOMIC DNA]</scope>
    <source>
        <strain evidence="4 5">DSM 14421</strain>
    </source>
</reference>
<evidence type="ECO:0000256" key="1">
    <source>
        <dbReference type="SAM" id="MobiDB-lite"/>
    </source>
</evidence>
<dbReference type="EMBL" id="AZEY01000023">
    <property type="protein sequence ID" value="KRL68624.1"/>
    <property type="molecule type" value="Genomic_DNA"/>
</dbReference>
<protein>
    <recommendedName>
        <fullName evidence="3">Zinc-ribbon domain-containing protein</fullName>
    </recommendedName>
</protein>
<feature type="transmembrane region" description="Helical" evidence="2">
    <location>
        <begin position="130"/>
        <end position="149"/>
    </location>
</feature>
<dbReference type="STRING" id="1423739.FC85_GL002442"/>
<feature type="compositionally biased region" description="Polar residues" evidence="1">
    <location>
        <begin position="36"/>
        <end position="54"/>
    </location>
</feature>
<evidence type="ECO:0000313" key="4">
    <source>
        <dbReference type="EMBL" id="KRL68624.1"/>
    </source>
</evidence>
<feature type="region of interest" description="Disordered" evidence="1">
    <location>
        <begin position="36"/>
        <end position="79"/>
    </location>
</feature>
<dbReference type="RefSeq" id="WP_057864057.1">
    <property type="nucleotide sequence ID" value="NZ_AZEY01000023.1"/>
</dbReference>
<feature type="compositionally biased region" description="Low complexity" evidence="1">
    <location>
        <begin position="55"/>
        <end position="75"/>
    </location>
</feature>
<dbReference type="Pfam" id="PF13240">
    <property type="entry name" value="Zn_Ribbon_1"/>
    <property type="match status" value="1"/>
</dbReference>
<evidence type="ECO:0000313" key="5">
    <source>
        <dbReference type="Proteomes" id="UP000052013"/>
    </source>
</evidence>
<name>A0A0R1SHL2_9LACO</name>
<proteinExistence type="predicted"/>
<feature type="domain" description="Zinc-ribbon" evidence="3">
    <location>
        <begin position="7"/>
        <end position="28"/>
    </location>
</feature>
<keyword evidence="2" id="KW-0812">Transmembrane</keyword>
<keyword evidence="2" id="KW-0472">Membrane</keyword>
<keyword evidence="2" id="KW-1133">Transmembrane helix</keyword>
<comment type="caution">
    <text evidence="4">The sequence shown here is derived from an EMBL/GenBank/DDBJ whole genome shotgun (WGS) entry which is preliminary data.</text>
</comment>
<dbReference type="AlphaFoldDB" id="A0A0R1SHL2"/>
<evidence type="ECO:0000256" key="2">
    <source>
        <dbReference type="SAM" id="Phobius"/>
    </source>
</evidence>
<dbReference type="InterPro" id="IPR026870">
    <property type="entry name" value="Zinc_ribbon_dom"/>
</dbReference>
<evidence type="ECO:0000259" key="3">
    <source>
        <dbReference type="Pfam" id="PF13240"/>
    </source>
</evidence>
<feature type="transmembrane region" description="Helical" evidence="2">
    <location>
        <begin position="91"/>
        <end position="118"/>
    </location>
</feature>
<sequence length="151" mass="15907">MENKTIYCPNCGSKIAASSVFCPKCGQKINVTVSNQTAPNPAGSSQPANHANNGNQYTNQQQPQYSQPTSSQNSNATSAGNDRNTNLYLTFGWICAVISLFLFPIIFGAGGVVFGVLLTKNEQSRNKGTILIVMSVAIGITGFLLGAALNS</sequence>
<gene>
    <name evidence="4" type="ORF">FC85_GL002442</name>
</gene>
<dbReference type="PATRIC" id="fig|1423739.3.peg.2540"/>
<accession>A0A0R1SHL2</accession>